<accession>A0AA38G391</accession>
<protein>
    <submittedName>
        <fullName evidence="1">Uncharacterized protein</fullName>
    </submittedName>
</protein>
<evidence type="ECO:0000313" key="2">
    <source>
        <dbReference type="Proteomes" id="UP000824469"/>
    </source>
</evidence>
<sequence length="104" mass="11936">MEACNEKDVVLVLQKNQEQGNLQEDNDGVLTPCWTQDIMHFLHTCLCPLEMNKAKRRHFRLQVVPYVLVDGVLFRKDANGVLLRCIRTNQINRTLEEFHGGTAG</sequence>
<evidence type="ECO:0000313" key="1">
    <source>
        <dbReference type="EMBL" id="KAH9315491.1"/>
    </source>
</evidence>
<dbReference type="EMBL" id="JAHRHJ020000005">
    <property type="protein sequence ID" value="KAH9315491.1"/>
    <property type="molecule type" value="Genomic_DNA"/>
</dbReference>
<dbReference type="PANTHER" id="PTHR48475">
    <property type="entry name" value="RIBONUCLEASE H"/>
    <property type="match status" value="1"/>
</dbReference>
<dbReference type="Proteomes" id="UP000824469">
    <property type="component" value="Unassembled WGS sequence"/>
</dbReference>
<dbReference type="PANTHER" id="PTHR48475:SF2">
    <property type="entry name" value="RIBONUCLEASE H"/>
    <property type="match status" value="1"/>
</dbReference>
<dbReference type="AlphaFoldDB" id="A0AA38G391"/>
<comment type="caution">
    <text evidence="1">The sequence shown here is derived from an EMBL/GenBank/DDBJ whole genome shotgun (WGS) entry which is preliminary data.</text>
</comment>
<gene>
    <name evidence="1" type="ORF">KI387_024118</name>
</gene>
<keyword evidence="2" id="KW-1185">Reference proteome</keyword>
<name>A0AA38G391_TAXCH</name>
<proteinExistence type="predicted"/>
<organism evidence="1 2">
    <name type="scientific">Taxus chinensis</name>
    <name type="common">Chinese yew</name>
    <name type="synonym">Taxus wallichiana var. chinensis</name>
    <dbReference type="NCBI Taxonomy" id="29808"/>
    <lineage>
        <taxon>Eukaryota</taxon>
        <taxon>Viridiplantae</taxon>
        <taxon>Streptophyta</taxon>
        <taxon>Embryophyta</taxon>
        <taxon>Tracheophyta</taxon>
        <taxon>Spermatophyta</taxon>
        <taxon>Pinopsida</taxon>
        <taxon>Pinidae</taxon>
        <taxon>Conifers II</taxon>
        <taxon>Cupressales</taxon>
        <taxon>Taxaceae</taxon>
        <taxon>Taxus</taxon>
    </lineage>
</organism>
<reference evidence="1 2" key="1">
    <citation type="journal article" date="2021" name="Nat. Plants">
        <title>The Taxus genome provides insights into paclitaxel biosynthesis.</title>
        <authorList>
            <person name="Xiong X."/>
            <person name="Gou J."/>
            <person name="Liao Q."/>
            <person name="Li Y."/>
            <person name="Zhou Q."/>
            <person name="Bi G."/>
            <person name="Li C."/>
            <person name="Du R."/>
            <person name="Wang X."/>
            <person name="Sun T."/>
            <person name="Guo L."/>
            <person name="Liang H."/>
            <person name="Lu P."/>
            <person name="Wu Y."/>
            <person name="Zhang Z."/>
            <person name="Ro D.K."/>
            <person name="Shang Y."/>
            <person name="Huang S."/>
            <person name="Yan J."/>
        </authorList>
    </citation>
    <scope>NUCLEOTIDE SEQUENCE [LARGE SCALE GENOMIC DNA]</scope>
    <source>
        <strain evidence="1">Ta-2019</strain>
    </source>
</reference>
<feature type="non-terminal residue" evidence="1">
    <location>
        <position position="104"/>
    </location>
</feature>